<proteinExistence type="predicted"/>
<evidence type="ECO:0000313" key="2">
    <source>
        <dbReference type="Proteomes" id="UP000218334"/>
    </source>
</evidence>
<dbReference type="Proteomes" id="UP000218334">
    <property type="component" value="Unassembled WGS sequence"/>
</dbReference>
<protein>
    <submittedName>
        <fullName evidence="1">Uncharacterized protein</fullName>
    </submittedName>
</protein>
<keyword evidence="2" id="KW-1185">Reference proteome</keyword>
<organism evidence="1 2">
    <name type="scientific">Armillaria solidipes</name>
    <dbReference type="NCBI Taxonomy" id="1076256"/>
    <lineage>
        <taxon>Eukaryota</taxon>
        <taxon>Fungi</taxon>
        <taxon>Dikarya</taxon>
        <taxon>Basidiomycota</taxon>
        <taxon>Agaricomycotina</taxon>
        <taxon>Agaricomycetes</taxon>
        <taxon>Agaricomycetidae</taxon>
        <taxon>Agaricales</taxon>
        <taxon>Marasmiineae</taxon>
        <taxon>Physalacriaceae</taxon>
        <taxon>Armillaria</taxon>
    </lineage>
</organism>
<reference evidence="2" key="1">
    <citation type="journal article" date="2017" name="Nat. Ecol. Evol.">
        <title>Genome expansion and lineage-specific genetic innovations in the forest pathogenic fungi Armillaria.</title>
        <authorList>
            <person name="Sipos G."/>
            <person name="Prasanna A.N."/>
            <person name="Walter M.C."/>
            <person name="O'Connor E."/>
            <person name="Balint B."/>
            <person name="Krizsan K."/>
            <person name="Kiss B."/>
            <person name="Hess J."/>
            <person name="Varga T."/>
            <person name="Slot J."/>
            <person name="Riley R."/>
            <person name="Boka B."/>
            <person name="Rigling D."/>
            <person name="Barry K."/>
            <person name="Lee J."/>
            <person name="Mihaltcheva S."/>
            <person name="LaButti K."/>
            <person name="Lipzen A."/>
            <person name="Waldron R."/>
            <person name="Moloney N.M."/>
            <person name="Sperisen C."/>
            <person name="Kredics L."/>
            <person name="Vagvoelgyi C."/>
            <person name="Patrignani A."/>
            <person name="Fitzpatrick D."/>
            <person name="Nagy I."/>
            <person name="Doyle S."/>
            <person name="Anderson J.B."/>
            <person name="Grigoriev I.V."/>
            <person name="Gueldener U."/>
            <person name="Muensterkoetter M."/>
            <person name="Nagy L.G."/>
        </authorList>
    </citation>
    <scope>NUCLEOTIDE SEQUENCE [LARGE SCALE GENOMIC DNA]</scope>
    <source>
        <strain evidence="2">28-4</strain>
    </source>
</reference>
<dbReference type="EMBL" id="KZ293459">
    <property type="protein sequence ID" value="PBK63370.1"/>
    <property type="molecule type" value="Genomic_DNA"/>
</dbReference>
<gene>
    <name evidence="1" type="ORF">ARMSODRAFT_980026</name>
</gene>
<name>A0A2H3B0X1_9AGAR</name>
<evidence type="ECO:0000313" key="1">
    <source>
        <dbReference type="EMBL" id="PBK63370.1"/>
    </source>
</evidence>
<accession>A0A2H3B0X1</accession>
<sequence length="153" mass="17066">MLVVIVLHRDISTKTTTVVVAVGFIMETQYPSSSRLQRSQTRTRAAGYGDMAELKQLEVDEGRFLTSRWQQPYRQHHDTNPANKALHTNVDTITVSDLTQLGVIHSTYPAHKVAEHYTASEKHFLRGDIYVWDSSIMAAIASGCRPGGPARSN</sequence>
<dbReference type="AlphaFoldDB" id="A0A2H3B0X1"/>